<sequence length="486" mass="56137">MSEKLNINILYAEDDNKPIMQNKGWVSYFEKFLNMMLKQTMNRQFKINLLSDSLENSTLKDGLYIPILSPNFILSGVSLDRLEGLFLNGNNEKIHDRIFPVFKSPLDFVDIPEKLRPLRAYIFYLDYENHEQELSDFFSKEAEKGYWMKMVDLCFDIYETVLKMSNQDDKGDLVHNRRSVYLADTGQDLAGARNIIKRELSRHGYEVYPKGLLPHDFSGMKKSIVEDLKKCQFSIHMVGASYGSIPHGSDSSVMDLQNGLASDHYEKNPQGFSRLIWISPSLKFASEKQKSFIHNIKRDAKASLGAEVLQTSLEDFKNTLWEELLDSGLNKKLRDTYPQEDQKLPIIYLIYDESDQKEAEKLISNIDDQQVKILTLDNKGDLMALRNKHIDALKQMDAAIVFQENVNHQWVYMKLLDLLKAPGFGRSKPILGRMFKSKKAKGAENEYVNRYEVEVDSSEDSKKMNKFIKEIKVAFEKTQLEIVAES</sequence>
<dbReference type="RefSeq" id="WP_308350098.1">
    <property type="nucleotide sequence ID" value="NZ_CP129971.1"/>
</dbReference>
<protein>
    <submittedName>
        <fullName evidence="1">DUF4062 domain-containing protein</fullName>
    </submittedName>
</protein>
<dbReference type="EMBL" id="CP129971">
    <property type="protein sequence ID" value="WKK76841.2"/>
    <property type="molecule type" value="Genomic_DNA"/>
</dbReference>
<evidence type="ECO:0000313" key="2">
    <source>
        <dbReference type="Proteomes" id="UP001230496"/>
    </source>
</evidence>
<keyword evidence="2" id="KW-1185">Reference proteome</keyword>
<evidence type="ECO:0000313" key="1">
    <source>
        <dbReference type="EMBL" id="WKK76841.2"/>
    </source>
</evidence>
<reference evidence="1 2" key="1">
    <citation type="submission" date="2023-08" db="EMBL/GenBank/DDBJ databases">
        <title>Comparative genomics and taxonomic characterization of three novel marine species of genus Marivirga.</title>
        <authorList>
            <person name="Muhammad N."/>
            <person name="Kim S.-G."/>
        </authorList>
    </citation>
    <scope>NUCLEOTIDE SEQUENCE [LARGE SCALE GENOMIC DNA]</scope>
    <source>
        <strain evidence="1 2">BDSF4-3</strain>
    </source>
</reference>
<dbReference type="AlphaFoldDB" id="A0AA49GAT8"/>
<gene>
    <name evidence="1" type="ORF">QYS49_06170</name>
</gene>
<organism evidence="1 2">
    <name type="scientific">Marivirga salinarum</name>
    <dbReference type="NCBI Taxonomy" id="3059078"/>
    <lineage>
        <taxon>Bacteria</taxon>
        <taxon>Pseudomonadati</taxon>
        <taxon>Bacteroidota</taxon>
        <taxon>Cytophagia</taxon>
        <taxon>Cytophagales</taxon>
        <taxon>Marivirgaceae</taxon>
        <taxon>Marivirga</taxon>
    </lineage>
</organism>
<accession>A0AA49GAT8</accession>
<proteinExistence type="predicted"/>
<dbReference type="Proteomes" id="UP001230496">
    <property type="component" value="Chromosome"/>
</dbReference>
<name>A0AA49GAT8_9BACT</name>
<dbReference type="KEGG" id="msaa:QYS49_06170"/>